<reference evidence="1" key="1">
    <citation type="journal article" date="2022" name="bioRxiv">
        <title>Population genetic analysis of Ophidiomyces ophidiicola, the causative agent of snake fungal disease, indicates recent introductions to the USA.</title>
        <authorList>
            <person name="Ladner J.T."/>
            <person name="Palmer J.M."/>
            <person name="Ettinger C.L."/>
            <person name="Stajich J.E."/>
            <person name="Farrell T.M."/>
            <person name="Glorioso B.M."/>
            <person name="Lawson B."/>
            <person name="Price S.J."/>
            <person name="Stengle A.G."/>
            <person name="Grear D.A."/>
            <person name="Lorch J.M."/>
        </authorList>
    </citation>
    <scope>NUCLEOTIDE SEQUENCE</scope>
    <source>
        <strain evidence="1">NWHC 24266-5</strain>
    </source>
</reference>
<sequence>MSKRKIEQGPMSQLFQGVPPSTTCTRPIMPTPTRKSSFQPPYALTPVSATGATLDELSFPHFHSEMFGLPDYSEIHCSPSMSDPIADPYTWDFDLNQVPGDSGIFGHHEQFIPNGFTYPPSQIQTPLLEYSDWFEINKLAPSFEEVESLKSLGDCQHLYRPQELGSPISFQDREVPVSRFDLYGSVVSRHSHEGSASRPGSASYSSFTPDNSMASSPLGDSYLHLQPRSVPDGVLGVSEEDSDSESATSDEPYARLIWKALISAPGHKMTLKEIYEWFEKHTNKAKNPDFKGWQNSIRHNLSMNAAFIGARDVSSPGTLPKKSGNVWVLTESAIKYGVESTTRYRKQGAQKKPTRSENPAPQRQRSGAKGGRATKKAAKFRRALREAQRVEDNRYSSNHFKSEFMNDVTIHTPYDEPHRLSSPAITAKNIAATSYNFDDPSGCTDFSPDSPVFYNITGAAEKSLASGFSTLDQWPGDRARF</sequence>
<protein>
    <submittedName>
        <fullName evidence="1">Uncharacterized protein</fullName>
    </submittedName>
</protein>
<gene>
    <name evidence="1" type="ORF">LOY88_004238</name>
</gene>
<organism evidence="1">
    <name type="scientific">Ophidiomyces ophidiicola</name>
    <dbReference type="NCBI Taxonomy" id="1387563"/>
    <lineage>
        <taxon>Eukaryota</taxon>
        <taxon>Fungi</taxon>
        <taxon>Dikarya</taxon>
        <taxon>Ascomycota</taxon>
        <taxon>Pezizomycotina</taxon>
        <taxon>Eurotiomycetes</taxon>
        <taxon>Eurotiomycetidae</taxon>
        <taxon>Onygenales</taxon>
        <taxon>Onygenaceae</taxon>
        <taxon>Ophidiomyces</taxon>
    </lineage>
</organism>
<dbReference type="EMBL" id="JALBCA010000062">
    <property type="protein sequence ID" value="KAI2385153.1"/>
    <property type="molecule type" value="Genomic_DNA"/>
</dbReference>
<name>A0ACB8UUG7_9EURO</name>
<proteinExistence type="predicted"/>
<accession>A0ACB8UUG7</accession>
<comment type="caution">
    <text evidence="1">The sequence shown here is derived from an EMBL/GenBank/DDBJ whole genome shotgun (WGS) entry which is preliminary data.</text>
</comment>
<evidence type="ECO:0000313" key="1">
    <source>
        <dbReference type="EMBL" id="KAI2385153.1"/>
    </source>
</evidence>